<dbReference type="InterPro" id="IPR033121">
    <property type="entry name" value="PEPTIDASE_A1"/>
</dbReference>
<comment type="subcellular location">
    <subcellularLocation>
        <location evidence="1">Cell membrane</location>
        <topology evidence="1">Lipid-anchor</topology>
        <topology evidence="1">GPI-anchor</topology>
    </subcellularLocation>
</comment>
<keyword evidence="3" id="KW-0472">Membrane</keyword>
<evidence type="ECO:0000256" key="12">
    <source>
        <dbReference type="ARBA" id="ARBA00068059"/>
    </source>
</evidence>
<feature type="chain" id="PRO_5044001439" description="Probable aspartic-type endopeptidase OPSB" evidence="15">
    <location>
        <begin position="20"/>
        <end position="488"/>
    </location>
</feature>
<dbReference type="PROSITE" id="PS00141">
    <property type="entry name" value="ASP_PROTEASE"/>
    <property type="match status" value="1"/>
</dbReference>
<feature type="domain" description="Peptidase A1" evidence="16">
    <location>
        <begin position="70"/>
        <end position="400"/>
    </location>
</feature>
<feature type="active site" evidence="13">
    <location>
        <position position="282"/>
    </location>
</feature>
<dbReference type="GeneID" id="89976533"/>
<keyword evidence="7 14" id="KW-0064">Aspartyl protease</keyword>
<evidence type="ECO:0000313" key="17">
    <source>
        <dbReference type="EMBL" id="KAK5046227.1"/>
    </source>
</evidence>
<keyword evidence="8 14" id="KW-0378">Hydrolase</keyword>
<evidence type="ECO:0000256" key="15">
    <source>
        <dbReference type="SAM" id="SignalP"/>
    </source>
</evidence>
<evidence type="ECO:0000256" key="5">
    <source>
        <dbReference type="ARBA" id="ARBA00022685"/>
    </source>
</evidence>
<evidence type="ECO:0000256" key="13">
    <source>
        <dbReference type="PIRSR" id="PIRSR601461-1"/>
    </source>
</evidence>
<evidence type="ECO:0000256" key="3">
    <source>
        <dbReference type="ARBA" id="ARBA00022622"/>
    </source>
</evidence>
<dbReference type="Proteomes" id="UP001358417">
    <property type="component" value="Unassembled WGS sequence"/>
</dbReference>
<organism evidence="17 18">
    <name type="scientific">Exophiala bonariae</name>
    <dbReference type="NCBI Taxonomy" id="1690606"/>
    <lineage>
        <taxon>Eukaryota</taxon>
        <taxon>Fungi</taxon>
        <taxon>Dikarya</taxon>
        <taxon>Ascomycota</taxon>
        <taxon>Pezizomycotina</taxon>
        <taxon>Eurotiomycetes</taxon>
        <taxon>Chaetothyriomycetidae</taxon>
        <taxon>Chaetothyriales</taxon>
        <taxon>Herpotrichiellaceae</taxon>
        <taxon>Exophiala</taxon>
    </lineage>
</organism>
<evidence type="ECO:0000256" key="11">
    <source>
        <dbReference type="ARBA" id="ARBA00067536"/>
    </source>
</evidence>
<dbReference type="GO" id="GO:0031505">
    <property type="term" value="P:fungal-type cell wall organization"/>
    <property type="evidence" value="ECO:0007669"/>
    <property type="project" value="TreeGrafter"/>
</dbReference>
<proteinExistence type="inferred from homology"/>
<dbReference type="Gene3D" id="2.40.70.10">
    <property type="entry name" value="Acid Proteases"/>
    <property type="match status" value="2"/>
</dbReference>
<dbReference type="GO" id="GO:0006508">
    <property type="term" value="P:proteolysis"/>
    <property type="evidence" value="ECO:0007669"/>
    <property type="project" value="UniProtKB-KW"/>
</dbReference>
<evidence type="ECO:0000256" key="10">
    <source>
        <dbReference type="ARBA" id="ARBA00023180"/>
    </source>
</evidence>
<dbReference type="InterPro" id="IPR001461">
    <property type="entry name" value="Aspartic_peptidase_A1"/>
</dbReference>
<keyword evidence="18" id="KW-1185">Reference proteome</keyword>
<evidence type="ECO:0000256" key="1">
    <source>
        <dbReference type="ARBA" id="ARBA00004609"/>
    </source>
</evidence>
<dbReference type="SUPFAM" id="SSF50630">
    <property type="entry name" value="Acid proteases"/>
    <property type="match status" value="1"/>
</dbReference>
<feature type="active site" evidence="13">
    <location>
        <position position="88"/>
    </location>
</feature>
<evidence type="ECO:0000256" key="4">
    <source>
        <dbReference type="ARBA" id="ARBA00022670"/>
    </source>
</evidence>
<protein>
    <recommendedName>
        <fullName evidence="12">Probable aspartic-type endopeptidase OPSB</fullName>
    </recommendedName>
    <alternativeName>
        <fullName evidence="11">Probable aspartic-type endopeptidase opsB</fullName>
    </alternativeName>
</protein>
<dbReference type="Pfam" id="PF00026">
    <property type="entry name" value="Asp"/>
    <property type="match status" value="1"/>
</dbReference>
<sequence>MKSTAVMAVAALVAPLASAIPLLPRSDNARVISLPIERRHVPDILAHERRRLGKRQNVVEQILDNDQALYYANLSIGTPQQALRLHIDTGSSDLWVNTADSTFCSSSQNQCNGGTYSSSASSTYKLVNNEFNISYVDGSAALGDYVSDTLHFGGVTLENFQFGIGETSSSEEGVLGIGYTSNEVQVGRAGLQPYPNLPAALLEAGHIRSNAYSLWLNDLDASTGEILFGGVNTAKYQGSLATVPVIQTYGGYYELVVALTGLKINGQDLSNSNALPAGVLLDSGATLTYLPNDITSLIYNEVQAVYQDSVGAAYAECTLASSSATLDFEFSGQTIRVPYNELFLDAGTDSRGNPLTFTNGEQACLFGIAPAQGGISVLGDTFLRSAYVVYDLANNEISLAQTVFNATANDIQEIGTGTNSVPNATPVASPVTSVVAESGGARLGGATGTATGGINSPTGASGNAASMDKSVPLLGLFVAAALAALSAL</sequence>
<dbReference type="EMBL" id="JAVRRD010000031">
    <property type="protein sequence ID" value="KAK5046227.1"/>
    <property type="molecule type" value="Genomic_DNA"/>
</dbReference>
<dbReference type="InterPro" id="IPR001969">
    <property type="entry name" value="Aspartic_peptidase_AS"/>
</dbReference>
<dbReference type="GO" id="GO:0098552">
    <property type="term" value="C:side of membrane"/>
    <property type="evidence" value="ECO:0007669"/>
    <property type="project" value="UniProtKB-KW"/>
</dbReference>
<evidence type="ECO:0000259" key="16">
    <source>
        <dbReference type="PROSITE" id="PS51767"/>
    </source>
</evidence>
<dbReference type="AlphaFoldDB" id="A0AAV9MZR3"/>
<comment type="similarity">
    <text evidence="2 14">Belongs to the peptidase A1 family.</text>
</comment>
<reference evidence="17 18" key="1">
    <citation type="submission" date="2023-08" db="EMBL/GenBank/DDBJ databases">
        <title>Black Yeasts Isolated from many extreme environments.</title>
        <authorList>
            <person name="Coleine C."/>
            <person name="Stajich J.E."/>
            <person name="Selbmann L."/>
        </authorList>
    </citation>
    <scope>NUCLEOTIDE SEQUENCE [LARGE SCALE GENOMIC DNA]</scope>
    <source>
        <strain evidence="17 18">CCFEE 5792</strain>
    </source>
</reference>
<keyword evidence="6 15" id="KW-0732">Signal</keyword>
<dbReference type="PANTHER" id="PTHR47965">
    <property type="entry name" value="ASPARTYL PROTEASE-RELATED"/>
    <property type="match status" value="1"/>
</dbReference>
<gene>
    <name evidence="17" type="ORF">LTR84_008370</name>
</gene>
<keyword evidence="4 14" id="KW-0645">Protease</keyword>
<dbReference type="InterPro" id="IPR033876">
    <property type="entry name" value="SAP-like"/>
</dbReference>
<evidence type="ECO:0000256" key="7">
    <source>
        <dbReference type="ARBA" id="ARBA00022750"/>
    </source>
</evidence>
<accession>A0AAV9MZR3</accession>
<evidence type="ECO:0000256" key="6">
    <source>
        <dbReference type="ARBA" id="ARBA00022729"/>
    </source>
</evidence>
<evidence type="ECO:0000256" key="9">
    <source>
        <dbReference type="ARBA" id="ARBA00023145"/>
    </source>
</evidence>
<dbReference type="GO" id="GO:0005886">
    <property type="term" value="C:plasma membrane"/>
    <property type="evidence" value="ECO:0007669"/>
    <property type="project" value="UniProtKB-SubCell"/>
</dbReference>
<dbReference type="RefSeq" id="XP_064701821.1">
    <property type="nucleotide sequence ID" value="XM_064851916.1"/>
</dbReference>
<dbReference type="GO" id="GO:0009277">
    <property type="term" value="C:fungal-type cell wall"/>
    <property type="evidence" value="ECO:0007669"/>
    <property type="project" value="TreeGrafter"/>
</dbReference>
<evidence type="ECO:0000256" key="14">
    <source>
        <dbReference type="RuleBase" id="RU000454"/>
    </source>
</evidence>
<dbReference type="CDD" id="cd05474">
    <property type="entry name" value="SAP_like"/>
    <property type="match status" value="1"/>
</dbReference>
<keyword evidence="3" id="KW-0449">Lipoprotein</keyword>
<evidence type="ECO:0000256" key="2">
    <source>
        <dbReference type="ARBA" id="ARBA00007447"/>
    </source>
</evidence>
<dbReference type="InterPro" id="IPR021109">
    <property type="entry name" value="Peptidase_aspartic_dom_sf"/>
</dbReference>
<dbReference type="PANTHER" id="PTHR47965:SF12">
    <property type="entry name" value="ASPARTIC PROTEINASE 3-RELATED"/>
    <property type="match status" value="1"/>
</dbReference>
<dbReference type="PROSITE" id="PS51767">
    <property type="entry name" value="PEPTIDASE_A1"/>
    <property type="match status" value="1"/>
</dbReference>
<keyword evidence="5" id="KW-0165">Cleavage on pair of basic residues</keyword>
<name>A0AAV9MZR3_9EURO</name>
<dbReference type="GO" id="GO:0005576">
    <property type="term" value="C:extracellular region"/>
    <property type="evidence" value="ECO:0007669"/>
    <property type="project" value="TreeGrafter"/>
</dbReference>
<evidence type="ECO:0000313" key="18">
    <source>
        <dbReference type="Proteomes" id="UP001358417"/>
    </source>
</evidence>
<dbReference type="GO" id="GO:0004190">
    <property type="term" value="F:aspartic-type endopeptidase activity"/>
    <property type="evidence" value="ECO:0007669"/>
    <property type="project" value="UniProtKB-KW"/>
</dbReference>
<keyword evidence="9" id="KW-0865">Zymogen</keyword>
<keyword evidence="3" id="KW-0336">GPI-anchor</keyword>
<comment type="caution">
    <text evidence="17">The sequence shown here is derived from an EMBL/GenBank/DDBJ whole genome shotgun (WGS) entry which is preliminary data.</text>
</comment>
<dbReference type="FunFam" id="2.40.70.10:FF:000011">
    <property type="entry name" value="Aspartic protease"/>
    <property type="match status" value="1"/>
</dbReference>
<evidence type="ECO:0000256" key="8">
    <source>
        <dbReference type="ARBA" id="ARBA00022801"/>
    </source>
</evidence>
<keyword evidence="10" id="KW-0325">Glycoprotein</keyword>
<dbReference type="PRINTS" id="PR00792">
    <property type="entry name" value="PEPSIN"/>
</dbReference>
<feature type="signal peptide" evidence="15">
    <location>
        <begin position="1"/>
        <end position="19"/>
    </location>
</feature>